<dbReference type="EMBL" id="MTSE01000021">
    <property type="protein sequence ID" value="OUJ70563.1"/>
    <property type="molecule type" value="Genomic_DNA"/>
</dbReference>
<gene>
    <name evidence="3" type="ORF">BXP70_23720</name>
</gene>
<keyword evidence="4" id="KW-1185">Reference proteome</keyword>
<dbReference type="SUPFAM" id="SSF55874">
    <property type="entry name" value="ATPase domain of HSP90 chaperone/DNA topoisomerase II/histidine kinase"/>
    <property type="match status" value="1"/>
</dbReference>
<protein>
    <recommendedName>
        <fullName evidence="2">Signal transduction histidine kinase internal region domain-containing protein</fullName>
    </recommendedName>
</protein>
<dbReference type="Proteomes" id="UP000194873">
    <property type="component" value="Unassembled WGS sequence"/>
</dbReference>
<feature type="transmembrane region" description="Helical" evidence="1">
    <location>
        <begin position="21"/>
        <end position="38"/>
    </location>
</feature>
<evidence type="ECO:0000259" key="2">
    <source>
        <dbReference type="Pfam" id="PF06580"/>
    </source>
</evidence>
<dbReference type="InterPro" id="IPR050640">
    <property type="entry name" value="Bact_2-comp_sensor_kinase"/>
</dbReference>
<proteinExistence type="predicted"/>
<feature type="domain" description="Signal transduction histidine kinase internal region" evidence="2">
    <location>
        <begin position="171"/>
        <end position="250"/>
    </location>
</feature>
<dbReference type="RefSeq" id="WP_086596604.1">
    <property type="nucleotide sequence ID" value="NZ_MTSE01000021.1"/>
</dbReference>
<dbReference type="PANTHER" id="PTHR34220">
    <property type="entry name" value="SENSOR HISTIDINE KINASE YPDA"/>
    <property type="match status" value="1"/>
</dbReference>
<dbReference type="PANTHER" id="PTHR34220:SF7">
    <property type="entry name" value="SENSOR HISTIDINE KINASE YPDA"/>
    <property type="match status" value="1"/>
</dbReference>
<dbReference type="InterPro" id="IPR036890">
    <property type="entry name" value="HATPase_C_sf"/>
</dbReference>
<keyword evidence="1" id="KW-0812">Transmembrane</keyword>
<dbReference type="Gene3D" id="3.30.565.10">
    <property type="entry name" value="Histidine kinase-like ATPase, C-terminal domain"/>
    <property type="match status" value="1"/>
</dbReference>
<accession>A0A243W777</accession>
<dbReference type="AlphaFoldDB" id="A0A243W777"/>
<keyword evidence="1" id="KW-1133">Transmembrane helix</keyword>
<dbReference type="OrthoDB" id="9792992at2"/>
<comment type="caution">
    <text evidence="3">The sequence shown here is derived from an EMBL/GenBank/DDBJ whole genome shotgun (WGS) entry which is preliminary data.</text>
</comment>
<evidence type="ECO:0000256" key="1">
    <source>
        <dbReference type="SAM" id="Phobius"/>
    </source>
</evidence>
<reference evidence="3 4" key="1">
    <citation type="submission" date="2017-01" db="EMBL/GenBank/DDBJ databases">
        <title>A new Hymenobacter.</title>
        <authorList>
            <person name="Liang Y."/>
            <person name="Feng F."/>
        </authorList>
    </citation>
    <scope>NUCLEOTIDE SEQUENCE [LARGE SCALE GENOMIC DNA]</scope>
    <source>
        <strain evidence="3">MIMBbqt21</strain>
    </source>
</reference>
<name>A0A243W777_9BACT</name>
<keyword evidence="1" id="KW-0472">Membrane</keyword>
<organism evidence="3 4">
    <name type="scientific">Hymenobacter crusticola</name>
    <dbReference type="NCBI Taxonomy" id="1770526"/>
    <lineage>
        <taxon>Bacteria</taxon>
        <taxon>Pseudomonadati</taxon>
        <taxon>Bacteroidota</taxon>
        <taxon>Cytophagia</taxon>
        <taxon>Cytophagales</taxon>
        <taxon>Hymenobacteraceae</taxon>
        <taxon>Hymenobacter</taxon>
    </lineage>
</organism>
<dbReference type="Pfam" id="PF06580">
    <property type="entry name" value="His_kinase"/>
    <property type="match status" value="1"/>
</dbReference>
<dbReference type="GO" id="GO:0000155">
    <property type="term" value="F:phosphorelay sensor kinase activity"/>
    <property type="evidence" value="ECO:0007669"/>
    <property type="project" value="InterPro"/>
</dbReference>
<feature type="transmembrane region" description="Helical" evidence="1">
    <location>
        <begin position="58"/>
        <end position="75"/>
    </location>
</feature>
<dbReference type="InterPro" id="IPR010559">
    <property type="entry name" value="Sig_transdc_His_kin_internal"/>
</dbReference>
<evidence type="ECO:0000313" key="3">
    <source>
        <dbReference type="EMBL" id="OUJ70563.1"/>
    </source>
</evidence>
<feature type="transmembrane region" description="Helical" evidence="1">
    <location>
        <begin position="127"/>
        <end position="148"/>
    </location>
</feature>
<sequence>MGRNSKDASTTSAQPLLSGRTIAVAWLLFSVFMVLLVFMQNLSTGTPTDWRDALGGRLLHGLIWGLLTPVVFWLAKRFDLTESRFRLPYLVVHAVASYCLTLIYRLVYAGMMHLVVEPGSGFRLSAVVVNANVWVPIYWMLLCIAYAVQYQERYREGQLRAAHLETQLVQAQLQALKMQLQPHFLFNSMNAISALMTEDVKTARRMLAKLSQFLRLVLEGTEEQEVTLEKEMQLTRLYLEIEQIRFPDRLAVHYDLAPETLGALLPTLLLQPVVENAVRHGIAPRAGTGQLALTARRQADRLVLEVKDDGRGADGSLAWGIGLRNLQSRLAALYGSHYTFDIETAPNAGFCLQISLPFRQPSLAA</sequence>
<feature type="transmembrane region" description="Helical" evidence="1">
    <location>
        <begin position="87"/>
        <end position="107"/>
    </location>
</feature>
<dbReference type="GO" id="GO:0016020">
    <property type="term" value="C:membrane"/>
    <property type="evidence" value="ECO:0007669"/>
    <property type="project" value="InterPro"/>
</dbReference>
<evidence type="ECO:0000313" key="4">
    <source>
        <dbReference type="Proteomes" id="UP000194873"/>
    </source>
</evidence>